<evidence type="ECO:0000256" key="1">
    <source>
        <dbReference type="SAM" id="MobiDB-lite"/>
    </source>
</evidence>
<sequence length="214" mass="21746">MHMHRPRTPFHFLRASALSTAVLALAGGAHLAAGGVLPAPSLLLAVLALTALGATAATRLRLGFPVLAALLGGAQLVLHEVFAAFTVTGARSAATGTASHGGHGGWPAAPAPVLDHLYGADPLYGSGTESGLMMLAAHVLATAGSAFLLAKGEDALWALAAWLRPLVELPRPAVFDDGPAPSLPATPAAVPLRPWRNLRQDSRRGPPSAVVLSS</sequence>
<feature type="transmembrane region" description="Helical" evidence="2">
    <location>
        <begin position="67"/>
        <end position="87"/>
    </location>
</feature>
<reference evidence="4" key="2">
    <citation type="submission" date="2018-10" db="EMBL/GenBank/DDBJ databases">
        <authorList>
            <person name="Wang Y."/>
            <person name="Wang J."/>
            <person name="Yang X."/>
            <person name="Wang Z."/>
            <person name="Huang Y."/>
        </authorList>
    </citation>
    <scope>NUCLEOTIDE SEQUENCE [LARGE SCALE GENOMIC DNA]</scope>
    <source>
        <strain evidence="4">J015</strain>
    </source>
</reference>
<gene>
    <name evidence="3" type="ORF">D7Z96_08880</name>
</gene>
<dbReference type="Proteomes" id="UP000273159">
    <property type="component" value="Unassembled WGS sequence"/>
</dbReference>
<protein>
    <submittedName>
        <fullName evidence="3">Uncharacterized protein</fullName>
    </submittedName>
</protein>
<feature type="transmembrane region" description="Helical" evidence="2">
    <location>
        <begin position="41"/>
        <end position="60"/>
    </location>
</feature>
<evidence type="ECO:0000256" key="2">
    <source>
        <dbReference type="SAM" id="Phobius"/>
    </source>
</evidence>
<dbReference type="EMBL" id="RBNH01000006">
    <property type="protein sequence ID" value="RKO24533.1"/>
    <property type="molecule type" value="Genomic_DNA"/>
</dbReference>
<accession>A0A3B0FNT6</accession>
<keyword evidence="2" id="KW-0812">Transmembrane</keyword>
<reference evidence="3 4" key="1">
    <citation type="submission" date="2018-10" db="EMBL/GenBank/DDBJ databases">
        <title>Genome-guide identification and characterization of bacteria that degrade polycyclic aromatic hydrocarbons and resist hexavalent chromium simultaneously.</title>
        <authorList>
            <person name="Feng H."/>
        </authorList>
    </citation>
    <scope>NUCLEOTIDE SEQUENCE [LARGE SCALE GENOMIC DNA]</scope>
    <source>
        <strain evidence="3 4">J015</strain>
    </source>
</reference>
<keyword evidence="2" id="KW-0472">Membrane</keyword>
<comment type="caution">
    <text evidence="3">The sequence shown here is derived from an EMBL/GenBank/DDBJ whole genome shotgun (WGS) entry which is preliminary data.</text>
</comment>
<keyword evidence="2" id="KW-1133">Transmembrane helix</keyword>
<evidence type="ECO:0000313" key="4">
    <source>
        <dbReference type="Proteomes" id="UP000273159"/>
    </source>
</evidence>
<organism evidence="3 4">
    <name type="scientific">Pseudarthrobacter phenanthrenivorans</name>
    <name type="common">Arthrobacter phenanthrenivorans</name>
    <dbReference type="NCBI Taxonomy" id="361575"/>
    <lineage>
        <taxon>Bacteria</taxon>
        <taxon>Bacillati</taxon>
        <taxon>Actinomycetota</taxon>
        <taxon>Actinomycetes</taxon>
        <taxon>Micrococcales</taxon>
        <taxon>Micrococcaceae</taxon>
        <taxon>Pseudarthrobacter</taxon>
    </lineage>
</organism>
<name>A0A3B0FNT6_PSEPS</name>
<evidence type="ECO:0000313" key="3">
    <source>
        <dbReference type="EMBL" id="RKO24533.1"/>
    </source>
</evidence>
<proteinExistence type="predicted"/>
<dbReference type="AlphaFoldDB" id="A0A3B0FNT6"/>
<feature type="region of interest" description="Disordered" evidence="1">
    <location>
        <begin position="178"/>
        <end position="214"/>
    </location>
</feature>